<dbReference type="RefSeq" id="WP_261291948.1">
    <property type="nucleotide sequence ID" value="NZ_CEDJ01000003.1"/>
</dbReference>
<dbReference type="AlphaFoldDB" id="A0A0Z8GTM5"/>
<protein>
    <submittedName>
        <fullName evidence="1">Uncharacterized protein</fullName>
    </submittedName>
</protein>
<name>A0A0Z8GTM5_STRSU</name>
<evidence type="ECO:0000313" key="1">
    <source>
        <dbReference type="EMBL" id="CYU67690.1"/>
    </source>
</evidence>
<reference evidence="1 2" key="1">
    <citation type="submission" date="2016-02" db="EMBL/GenBank/DDBJ databases">
        <authorList>
            <consortium name="Pathogen Informatics"/>
        </authorList>
    </citation>
    <scope>NUCLEOTIDE SEQUENCE [LARGE SCALE GENOMIC DNA]</scope>
    <source>
        <strain evidence="1 2">LSS48</strain>
    </source>
</reference>
<organism evidence="1 2">
    <name type="scientific">Streptococcus suis</name>
    <dbReference type="NCBI Taxonomy" id="1307"/>
    <lineage>
        <taxon>Bacteria</taxon>
        <taxon>Bacillati</taxon>
        <taxon>Bacillota</taxon>
        <taxon>Bacilli</taxon>
        <taxon>Lactobacillales</taxon>
        <taxon>Streptococcaceae</taxon>
        <taxon>Streptococcus</taxon>
    </lineage>
</organism>
<evidence type="ECO:0000313" key="2">
    <source>
        <dbReference type="Proteomes" id="UP000073485"/>
    </source>
</evidence>
<accession>A0A0Z8GTM5</accession>
<sequence length="42" mass="4740">MEELDDIIKKLQIARNNPELNADDLTELAAMLISLSNQLQKS</sequence>
<dbReference type="EMBL" id="FIGO01000004">
    <property type="protein sequence ID" value="CYU67690.1"/>
    <property type="molecule type" value="Genomic_DNA"/>
</dbReference>
<proteinExistence type="predicted"/>
<gene>
    <name evidence="1" type="ORF">ERS132410_00804</name>
</gene>
<dbReference type="Proteomes" id="UP000073485">
    <property type="component" value="Unassembled WGS sequence"/>
</dbReference>